<evidence type="ECO:0000256" key="1">
    <source>
        <dbReference type="SAM" id="MobiDB-lite"/>
    </source>
</evidence>
<dbReference type="OrthoDB" id="7619676at2"/>
<sequence>MAAARSYPPGNGGQRRASAPVPGLSGDAVLPDPLDHLAGENRCRRVICGFLDTLVAALPHPDPTLAGEVLTHLKTALPRHIRDEEGDLFPLLRRRSQTDADINDTLDRLIADHAHASAMLEPIQAALERLVLRGTAFTAEEATAITAFAARERRQLIVENGIVLPLARVRLSQSDLKSLRLRMLQRRHTDTDTAH</sequence>
<comment type="caution">
    <text evidence="3">The sequence shown here is derived from an EMBL/GenBank/DDBJ whole genome shotgun (WGS) entry which is preliminary data.</text>
</comment>
<keyword evidence="4" id="KW-1185">Reference proteome</keyword>
<gene>
    <name evidence="3" type="ORF">E1B25_10720</name>
</gene>
<dbReference type="AlphaFoldDB" id="A0A4R5ET21"/>
<evidence type="ECO:0000313" key="3">
    <source>
        <dbReference type="EMBL" id="TDE37893.1"/>
    </source>
</evidence>
<feature type="region of interest" description="Disordered" evidence="1">
    <location>
        <begin position="1"/>
        <end position="24"/>
    </location>
</feature>
<dbReference type="Pfam" id="PF01814">
    <property type="entry name" value="Hemerythrin"/>
    <property type="match status" value="1"/>
</dbReference>
<dbReference type="EMBL" id="SMFP01000006">
    <property type="protein sequence ID" value="TDE37893.1"/>
    <property type="molecule type" value="Genomic_DNA"/>
</dbReference>
<dbReference type="InterPro" id="IPR012312">
    <property type="entry name" value="Hemerythrin-like"/>
</dbReference>
<dbReference type="Proteomes" id="UP000294662">
    <property type="component" value="Unassembled WGS sequence"/>
</dbReference>
<proteinExistence type="predicted"/>
<dbReference type="Gene3D" id="1.20.120.520">
    <property type="entry name" value="nmb1532 protein domain like"/>
    <property type="match status" value="1"/>
</dbReference>
<name>A0A4R5ET21_9RHOB</name>
<reference evidence="3 4" key="1">
    <citation type="submission" date="2019-03" db="EMBL/GenBank/DDBJ databases">
        <authorList>
            <person name="Zhang S."/>
        </authorList>
    </citation>
    <scope>NUCLEOTIDE SEQUENCE [LARGE SCALE GENOMIC DNA]</scope>
    <source>
        <strain evidence="3 4">S4J41</strain>
    </source>
</reference>
<evidence type="ECO:0000313" key="4">
    <source>
        <dbReference type="Proteomes" id="UP000294662"/>
    </source>
</evidence>
<accession>A0A4R5ET21</accession>
<feature type="domain" description="Hemerythrin-like" evidence="2">
    <location>
        <begin position="35"/>
        <end position="166"/>
    </location>
</feature>
<evidence type="ECO:0000259" key="2">
    <source>
        <dbReference type="Pfam" id="PF01814"/>
    </source>
</evidence>
<protein>
    <submittedName>
        <fullName evidence="3">Hemerythrin</fullName>
    </submittedName>
</protein>
<organism evidence="3 4">
    <name type="scientific">Antarcticimicrobium sediminis</name>
    <dbReference type="NCBI Taxonomy" id="2546227"/>
    <lineage>
        <taxon>Bacteria</taxon>
        <taxon>Pseudomonadati</taxon>
        <taxon>Pseudomonadota</taxon>
        <taxon>Alphaproteobacteria</taxon>
        <taxon>Rhodobacterales</taxon>
        <taxon>Paracoccaceae</taxon>
        <taxon>Antarcticimicrobium</taxon>
    </lineage>
</organism>